<evidence type="ECO:0000313" key="2">
    <source>
        <dbReference type="EMBL" id="TVU11162.1"/>
    </source>
</evidence>
<dbReference type="Proteomes" id="UP000324897">
    <property type="component" value="Chromosome 3"/>
</dbReference>
<feature type="region of interest" description="Disordered" evidence="1">
    <location>
        <begin position="1"/>
        <end position="22"/>
    </location>
</feature>
<sequence length="111" mass="12291">MAAEAAASPKEPPPQQPQMDEAVPICRPTIGMLPICTLQGPQQVDTVEGRKMVSEPLSPQNLRCKEKDKRRCPITHFFLETFCCCILVSKQTCLHKCGSKLNDDILAARLV</sequence>
<dbReference type="Gramene" id="TVU11162">
    <property type="protein sequence ID" value="TVU11162"/>
    <property type="gene ID" value="EJB05_44730"/>
</dbReference>
<dbReference type="EMBL" id="RWGY01000039">
    <property type="protein sequence ID" value="TVU11162.1"/>
    <property type="molecule type" value="Genomic_DNA"/>
</dbReference>
<protein>
    <submittedName>
        <fullName evidence="2">Uncharacterized protein</fullName>
    </submittedName>
</protein>
<evidence type="ECO:0000313" key="3">
    <source>
        <dbReference type="Proteomes" id="UP000324897"/>
    </source>
</evidence>
<evidence type="ECO:0000256" key="1">
    <source>
        <dbReference type="SAM" id="MobiDB-lite"/>
    </source>
</evidence>
<keyword evidence="3" id="KW-1185">Reference proteome</keyword>
<gene>
    <name evidence="2" type="ORF">EJB05_44730</name>
</gene>
<organism evidence="2 3">
    <name type="scientific">Eragrostis curvula</name>
    <name type="common">weeping love grass</name>
    <dbReference type="NCBI Taxonomy" id="38414"/>
    <lineage>
        <taxon>Eukaryota</taxon>
        <taxon>Viridiplantae</taxon>
        <taxon>Streptophyta</taxon>
        <taxon>Embryophyta</taxon>
        <taxon>Tracheophyta</taxon>
        <taxon>Spermatophyta</taxon>
        <taxon>Magnoliopsida</taxon>
        <taxon>Liliopsida</taxon>
        <taxon>Poales</taxon>
        <taxon>Poaceae</taxon>
        <taxon>PACMAD clade</taxon>
        <taxon>Chloridoideae</taxon>
        <taxon>Eragrostideae</taxon>
        <taxon>Eragrostidinae</taxon>
        <taxon>Eragrostis</taxon>
    </lineage>
</organism>
<feature type="non-terminal residue" evidence="2">
    <location>
        <position position="1"/>
    </location>
</feature>
<reference evidence="2 3" key="1">
    <citation type="journal article" date="2019" name="Sci. Rep.">
        <title>A high-quality genome of Eragrostis curvula grass provides insights into Poaceae evolution and supports new strategies to enhance forage quality.</title>
        <authorList>
            <person name="Carballo J."/>
            <person name="Santos B.A.C.M."/>
            <person name="Zappacosta D."/>
            <person name="Garbus I."/>
            <person name="Selva J.P."/>
            <person name="Gallo C.A."/>
            <person name="Diaz A."/>
            <person name="Albertini E."/>
            <person name="Caccamo M."/>
            <person name="Echenique V."/>
        </authorList>
    </citation>
    <scope>NUCLEOTIDE SEQUENCE [LARGE SCALE GENOMIC DNA]</scope>
    <source>
        <strain evidence="3">cv. Victoria</strain>
        <tissue evidence="2">Leaf</tissue>
    </source>
</reference>
<name>A0A5J9TIN6_9POAL</name>
<comment type="caution">
    <text evidence="2">The sequence shown here is derived from an EMBL/GenBank/DDBJ whole genome shotgun (WGS) entry which is preliminary data.</text>
</comment>
<proteinExistence type="predicted"/>
<accession>A0A5J9TIN6</accession>
<dbReference type="AlphaFoldDB" id="A0A5J9TIN6"/>